<dbReference type="Proteomes" id="UP000054078">
    <property type="component" value="Unassembled WGS sequence"/>
</dbReference>
<feature type="transmembrane region" description="Helical" evidence="5">
    <location>
        <begin position="108"/>
        <end position="129"/>
    </location>
</feature>
<evidence type="ECO:0000256" key="1">
    <source>
        <dbReference type="ARBA" id="ARBA00004141"/>
    </source>
</evidence>
<keyword evidence="7" id="KW-1185">Reference proteome</keyword>
<dbReference type="STRING" id="1299998.AUL39_07840"/>
<keyword evidence="3 5" id="KW-1133">Transmembrane helix</keyword>
<organism evidence="6 7">
    <name type="scientific">Tractidigestivibacter scatoligenes</name>
    <name type="common">Olsenella scatoligenes</name>
    <dbReference type="NCBI Taxonomy" id="1299998"/>
    <lineage>
        <taxon>Bacteria</taxon>
        <taxon>Bacillati</taxon>
        <taxon>Actinomycetota</taxon>
        <taxon>Coriobacteriia</taxon>
        <taxon>Coriobacteriales</taxon>
        <taxon>Atopobiaceae</taxon>
        <taxon>Tractidigestivibacter</taxon>
    </lineage>
</organism>
<reference evidence="6 7" key="1">
    <citation type="submission" date="2015-12" db="EMBL/GenBank/DDBJ databases">
        <title>Draft Genome Sequence of Olsenella scatoligenes SK9K4T; a Producer of 3-Methylindole- (skatole) and 4-Methylphenol- (p-cresol) Isolated from Pig Feces.</title>
        <authorList>
            <person name="Li X."/>
            <person name="Borg B."/>
            <person name="Canibe N."/>
        </authorList>
    </citation>
    <scope>NUCLEOTIDE SEQUENCE [LARGE SCALE GENOMIC DNA]</scope>
    <source>
        <strain evidence="6 7">SK9K4</strain>
    </source>
</reference>
<sequence length="264" mass="27533">MALRISVGQYYAADSTIHRLDPRTKTACALALMIATFFVHSPLGLAALAASVLALLLAARVPAGEVLSSVRGVLWVLLILAVFNLLLIRDGSVLLAAGPITITMGGTWSAVLYPVRVFAAIVVGALLLLTTTPTELGDAFDAACSPLTRLGLPGHELAMVFSLMLRFIPTLANDASAIMNAQVARGGEVARGSLGRRLRAVGSVLVALMASSMNHADDLARALDARCYESGGTRSHWHPLHFGARDAVAFAATAALVALLVTLG</sequence>
<evidence type="ECO:0000256" key="4">
    <source>
        <dbReference type="ARBA" id="ARBA00023136"/>
    </source>
</evidence>
<evidence type="ECO:0000313" key="6">
    <source>
        <dbReference type="EMBL" id="KUH58119.1"/>
    </source>
</evidence>
<comment type="caution">
    <text evidence="6">The sequence shown here is derived from an EMBL/GenBank/DDBJ whole genome shotgun (WGS) entry which is preliminary data.</text>
</comment>
<name>A0A117J3Z3_TRASO</name>
<dbReference type="CDD" id="cd16914">
    <property type="entry name" value="EcfT"/>
    <property type="match status" value="1"/>
</dbReference>
<dbReference type="PANTHER" id="PTHR33514">
    <property type="entry name" value="PROTEIN ABCI12, CHLOROPLASTIC"/>
    <property type="match status" value="1"/>
</dbReference>
<evidence type="ECO:0000256" key="2">
    <source>
        <dbReference type="ARBA" id="ARBA00022692"/>
    </source>
</evidence>
<dbReference type="Pfam" id="PF02361">
    <property type="entry name" value="CbiQ"/>
    <property type="match status" value="1"/>
</dbReference>
<feature type="transmembrane region" description="Helical" evidence="5">
    <location>
        <begin position="247"/>
        <end position="263"/>
    </location>
</feature>
<gene>
    <name evidence="6" type="ORF">AUL39_07840</name>
</gene>
<comment type="subcellular location">
    <subcellularLocation>
        <location evidence="1">Membrane</location>
        <topology evidence="1">Multi-pass membrane protein</topology>
    </subcellularLocation>
</comment>
<keyword evidence="2 5" id="KW-0812">Transmembrane</keyword>
<dbReference type="PANTHER" id="PTHR33514:SF13">
    <property type="entry name" value="PROTEIN ABCI12, CHLOROPLASTIC"/>
    <property type="match status" value="1"/>
</dbReference>
<proteinExistence type="predicted"/>
<evidence type="ECO:0000256" key="5">
    <source>
        <dbReference type="SAM" id="Phobius"/>
    </source>
</evidence>
<dbReference type="AlphaFoldDB" id="A0A117J3Z3"/>
<protein>
    <submittedName>
        <fullName evidence="6">Cobalt ABC transporter</fullName>
    </submittedName>
</protein>
<dbReference type="EMBL" id="LOJF01000010">
    <property type="protein sequence ID" value="KUH58119.1"/>
    <property type="molecule type" value="Genomic_DNA"/>
</dbReference>
<dbReference type="RefSeq" id="WP_059055048.1">
    <property type="nucleotide sequence ID" value="NZ_LOJF01000010.1"/>
</dbReference>
<accession>A0A117J3Z3</accession>
<feature type="transmembrane region" description="Helical" evidence="5">
    <location>
        <begin position="70"/>
        <end position="88"/>
    </location>
</feature>
<keyword evidence="4 5" id="KW-0472">Membrane</keyword>
<feature type="transmembrane region" description="Helical" evidence="5">
    <location>
        <begin position="29"/>
        <end position="58"/>
    </location>
</feature>
<dbReference type="GO" id="GO:0005886">
    <property type="term" value="C:plasma membrane"/>
    <property type="evidence" value="ECO:0007669"/>
    <property type="project" value="UniProtKB-ARBA"/>
</dbReference>
<evidence type="ECO:0000313" key="7">
    <source>
        <dbReference type="Proteomes" id="UP000054078"/>
    </source>
</evidence>
<dbReference type="InterPro" id="IPR003339">
    <property type="entry name" value="ABC/ECF_trnsptr_transmembrane"/>
</dbReference>
<dbReference type="OrthoDB" id="92887at2"/>
<evidence type="ECO:0000256" key="3">
    <source>
        <dbReference type="ARBA" id="ARBA00022989"/>
    </source>
</evidence>